<evidence type="ECO:0000313" key="2">
    <source>
        <dbReference type="EMBL" id="TNM85102.1"/>
    </source>
</evidence>
<dbReference type="Proteomes" id="UP000516260">
    <property type="component" value="Chromosome 9"/>
</dbReference>
<dbReference type="EMBL" id="SWLE01000022">
    <property type="protein sequence ID" value="TNM85102.1"/>
    <property type="molecule type" value="Genomic_DNA"/>
</dbReference>
<evidence type="ECO:0000313" key="3">
    <source>
        <dbReference type="Proteomes" id="UP000516260"/>
    </source>
</evidence>
<protein>
    <submittedName>
        <fullName evidence="2">Uncharacterized protein</fullName>
    </submittedName>
</protein>
<organism evidence="2 3">
    <name type="scientific">Takifugu bimaculatus</name>
    <dbReference type="NCBI Taxonomy" id="433685"/>
    <lineage>
        <taxon>Eukaryota</taxon>
        <taxon>Metazoa</taxon>
        <taxon>Chordata</taxon>
        <taxon>Craniata</taxon>
        <taxon>Vertebrata</taxon>
        <taxon>Euteleostomi</taxon>
        <taxon>Actinopterygii</taxon>
        <taxon>Neopterygii</taxon>
        <taxon>Teleostei</taxon>
        <taxon>Neoteleostei</taxon>
        <taxon>Acanthomorphata</taxon>
        <taxon>Eupercaria</taxon>
        <taxon>Tetraodontiformes</taxon>
        <taxon>Tetradontoidea</taxon>
        <taxon>Tetraodontidae</taxon>
        <taxon>Takifugu</taxon>
    </lineage>
</organism>
<evidence type="ECO:0000256" key="1">
    <source>
        <dbReference type="SAM" id="MobiDB-lite"/>
    </source>
</evidence>
<dbReference type="AlphaFoldDB" id="A0A4Z2AY78"/>
<gene>
    <name evidence="2" type="ORF">fugu_009280</name>
</gene>
<reference evidence="2 3" key="1">
    <citation type="submission" date="2019-04" db="EMBL/GenBank/DDBJ databases">
        <title>The sequence and de novo assembly of Takifugu bimaculatus genome using PacBio and Hi-C technologies.</title>
        <authorList>
            <person name="Xu P."/>
            <person name="Liu B."/>
            <person name="Zhou Z."/>
        </authorList>
    </citation>
    <scope>NUCLEOTIDE SEQUENCE [LARGE SCALE GENOMIC DNA]</scope>
    <source>
        <strain evidence="2">TB-2018</strain>
        <tissue evidence="2">Muscle</tissue>
    </source>
</reference>
<comment type="caution">
    <text evidence="2">The sequence shown here is derived from an EMBL/GenBank/DDBJ whole genome shotgun (WGS) entry which is preliminary data.</text>
</comment>
<feature type="region of interest" description="Disordered" evidence="1">
    <location>
        <begin position="83"/>
        <end position="140"/>
    </location>
</feature>
<feature type="compositionally biased region" description="Polar residues" evidence="1">
    <location>
        <begin position="115"/>
        <end position="134"/>
    </location>
</feature>
<sequence length="140" mass="15343">MLTTMVSVTHMHFSVQNWGEMMRYKSTRQPKSDMLSMVAVTSHDPPLHEGGLSAASGCRSPSDHAHFCVLSLNRSQGENCRDTVIPSHETLSSSCPHPPHTHPDEDATALARSLRSPSQKQDIDNESPQLSIVSSKHESA</sequence>
<name>A0A4Z2AY78_9TELE</name>
<keyword evidence="3" id="KW-1185">Reference proteome</keyword>
<accession>A0A4Z2AY78</accession>
<proteinExistence type="predicted"/>